<name>A0A225VGW7_9STRA</name>
<keyword evidence="2" id="KW-1185">Reference proteome</keyword>
<sequence length="156" mass="17491">MECCRTGRVCWCEAADELVPVAAFLKDAAIIAVVSDASDLGWGLVVTQMDCWDSSVAPEKQHLQLLVCKSGVFDETERRWTHHIRYLLIRPTGFRLFCDHKNLIYVFSPTHEVKRHVPLTGLSYCIEHINGAANGWTDLLSRWSNSSSGGVGMRVN</sequence>
<evidence type="ECO:0000313" key="2">
    <source>
        <dbReference type="Proteomes" id="UP000198211"/>
    </source>
</evidence>
<gene>
    <name evidence="1" type="ORF">PHMEG_00024143</name>
</gene>
<reference evidence="2" key="1">
    <citation type="submission" date="2017-03" db="EMBL/GenBank/DDBJ databases">
        <title>Phytopthora megakarya and P. palmivora, two closely related causual agents of cacao black pod achieved similar genome size and gene model numbers by different mechanisms.</title>
        <authorList>
            <person name="Ali S."/>
            <person name="Shao J."/>
            <person name="Larry D.J."/>
            <person name="Kronmiller B."/>
            <person name="Shen D."/>
            <person name="Strem M.D."/>
            <person name="Melnick R.L."/>
            <person name="Guiltinan M.J."/>
            <person name="Tyler B.M."/>
            <person name="Meinhardt L.W."/>
            <person name="Bailey B.A."/>
        </authorList>
    </citation>
    <scope>NUCLEOTIDE SEQUENCE [LARGE SCALE GENOMIC DNA]</scope>
    <source>
        <strain evidence="2">zdho120</strain>
    </source>
</reference>
<dbReference type="Proteomes" id="UP000198211">
    <property type="component" value="Unassembled WGS sequence"/>
</dbReference>
<dbReference type="EMBL" id="NBNE01005191">
    <property type="protein sequence ID" value="OWZ04027.1"/>
    <property type="molecule type" value="Genomic_DNA"/>
</dbReference>
<dbReference type="OrthoDB" id="127017at2759"/>
<organism evidence="1 2">
    <name type="scientific">Phytophthora megakarya</name>
    <dbReference type="NCBI Taxonomy" id="4795"/>
    <lineage>
        <taxon>Eukaryota</taxon>
        <taxon>Sar</taxon>
        <taxon>Stramenopiles</taxon>
        <taxon>Oomycota</taxon>
        <taxon>Peronosporomycetes</taxon>
        <taxon>Peronosporales</taxon>
        <taxon>Peronosporaceae</taxon>
        <taxon>Phytophthora</taxon>
    </lineage>
</organism>
<comment type="caution">
    <text evidence="1">The sequence shown here is derived from an EMBL/GenBank/DDBJ whole genome shotgun (WGS) entry which is preliminary data.</text>
</comment>
<evidence type="ECO:0000313" key="1">
    <source>
        <dbReference type="EMBL" id="OWZ04027.1"/>
    </source>
</evidence>
<accession>A0A225VGW7</accession>
<dbReference type="AlphaFoldDB" id="A0A225VGW7"/>
<protein>
    <submittedName>
        <fullName evidence="1">Uncharacterized protein</fullName>
    </submittedName>
</protein>
<proteinExistence type="predicted"/>